<accession>A0A8H6MB88</accession>
<feature type="non-terminal residue" evidence="2">
    <location>
        <position position="173"/>
    </location>
</feature>
<dbReference type="OrthoDB" id="3037019at2759"/>
<reference evidence="2 3" key="1">
    <citation type="submission" date="2020-07" db="EMBL/GenBank/DDBJ databases">
        <title>Comparative genomics of pyrophilous fungi reveals a link between fire events and developmental genes.</title>
        <authorList>
            <consortium name="DOE Joint Genome Institute"/>
            <person name="Steindorff A.S."/>
            <person name="Carver A."/>
            <person name="Calhoun S."/>
            <person name="Stillman K."/>
            <person name="Liu H."/>
            <person name="Lipzen A."/>
            <person name="Pangilinan J."/>
            <person name="Labutti K."/>
            <person name="Bruns T.D."/>
            <person name="Grigoriev I.V."/>
        </authorList>
    </citation>
    <scope>NUCLEOTIDE SEQUENCE [LARGE SCALE GENOMIC DNA]</scope>
    <source>
        <strain evidence="2 3">CBS 144469</strain>
    </source>
</reference>
<feature type="non-terminal residue" evidence="2">
    <location>
        <position position="1"/>
    </location>
</feature>
<dbReference type="EMBL" id="JACGCI010000008">
    <property type="protein sequence ID" value="KAF6761990.1"/>
    <property type="molecule type" value="Genomic_DNA"/>
</dbReference>
<sequence>TRAAACHAPASSRFVLSTGMLNALRKTVLGIAYFFYFGGTITLIGLVIKDYVGEDVLINGDLAALPGCYASGVPSIIAGFWIGPLIIETVLFIIVVSRAFLWWKEGTTVPRILSILTKDSTMYFAIVFALLLANYLVFEFGPPFFSSLLVTPSITAGCILVRVPSRLNSGFHM</sequence>
<evidence type="ECO:0000313" key="3">
    <source>
        <dbReference type="Proteomes" id="UP000521943"/>
    </source>
</evidence>
<evidence type="ECO:0000256" key="1">
    <source>
        <dbReference type="SAM" id="Phobius"/>
    </source>
</evidence>
<dbReference type="AlphaFoldDB" id="A0A8H6MB88"/>
<keyword evidence="1" id="KW-0812">Transmembrane</keyword>
<dbReference type="Proteomes" id="UP000521943">
    <property type="component" value="Unassembled WGS sequence"/>
</dbReference>
<organism evidence="2 3">
    <name type="scientific">Ephemerocybe angulata</name>
    <dbReference type="NCBI Taxonomy" id="980116"/>
    <lineage>
        <taxon>Eukaryota</taxon>
        <taxon>Fungi</taxon>
        <taxon>Dikarya</taxon>
        <taxon>Basidiomycota</taxon>
        <taxon>Agaricomycotina</taxon>
        <taxon>Agaricomycetes</taxon>
        <taxon>Agaricomycetidae</taxon>
        <taxon>Agaricales</taxon>
        <taxon>Agaricineae</taxon>
        <taxon>Psathyrellaceae</taxon>
        <taxon>Ephemerocybe</taxon>
    </lineage>
</organism>
<feature type="transmembrane region" description="Helical" evidence="1">
    <location>
        <begin position="121"/>
        <end position="138"/>
    </location>
</feature>
<proteinExistence type="predicted"/>
<gene>
    <name evidence="2" type="ORF">DFP72DRAFT_877682</name>
</gene>
<keyword evidence="1" id="KW-1133">Transmembrane helix</keyword>
<keyword evidence="1" id="KW-0472">Membrane</keyword>
<keyword evidence="3" id="KW-1185">Reference proteome</keyword>
<comment type="caution">
    <text evidence="2">The sequence shown here is derived from an EMBL/GenBank/DDBJ whole genome shotgun (WGS) entry which is preliminary data.</text>
</comment>
<name>A0A8H6MB88_9AGAR</name>
<evidence type="ECO:0000313" key="2">
    <source>
        <dbReference type="EMBL" id="KAF6761990.1"/>
    </source>
</evidence>
<protein>
    <submittedName>
        <fullName evidence="2">Uncharacterized protein</fullName>
    </submittedName>
</protein>
<feature type="transmembrane region" description="Helical" evidence="1">
    <location>
        <begin position="28"/>
        <end position="48"/>
    </location>
</feature>
<feature type="transmembrane region" description="Helical" evidence="1">
    <location>
        <begin position="76"/>
        <end position="101"/>
    </location>
</feature>